<dbReference type="AlphaFoldDB" id="A0A0L6UEM5"/>
<evidence type="ECO:0000256" key="1">
    <source>
        <dbReference type="SAM" id="MobiDB-lite"/>
    </source>
</evidence>
<organism evidence="2 3">
    <name type="scientific">Puccinia sorghi</name>
    <dbReference type="NCBI Taxonomy" id="27349"/>
    <lineage>
        <taxon>Eukaryota</taxon>
        <taxon>Fungi</taxon>
        <taxon>Dikarya</taxon>
        <taxon>Basidiomycota</taxon>
        <taxon>Pucciniomycotina</taxon>
        <taxon>Pucciniomycetes</taxon>
        <taxon>Pucciniales</taxon>
        <taxon>Pucciniaceae</taxon>
        <taxon>Puccinia</taxon>
    </lineage>
</organism>
<protein>
    <submittedName>
        <fullName evidence="2">Uncharacterized protein</fullName>
    </submittedName>
</protein>
<dbReference type="OrthoDB" id="2122015at2759"/>
<dbReference type="Proteomes" id="UP000037035">
    <property type="component" value="Unassembled WGS sequence"/>
</dbReference>
<keyword evidence="3" id="KW-1185">Reference proteome</keyword>
<evidence type="ECO:0000313" key="2">
    <source>
        <dbReference type="EMBL" id="KNZ46707.1"/>
    </source>
</evidence>
<dbReference type="GO" id="GO:0005739">
    <property type="term" value="C:mitochondrion"/>
    <property type="evidence" value="ECO:0007669"/>
    <property type="project" value="GOC"/>
</dbReference>
<accession>A0A0L6UEM5</accession>
<proteinExistence type="predicted"/>
<name>A0A0L6UEM5_9BASI</name>
<dbReference type="Pfam" id="PF17237">
    <property type="entry name" value="Emr1"/>
    <property type="match status" value="1"/>
</dbReference>
<comment type="caution">
    <text evidence="2">The sequence shown here is derived from an EMBL/GenBank/DDBJ whole genome shotgun (WGS) entry which is preliminary data.</text>
</comment>
<gene>
    <name evidence="2" type="ORF">VP01_701g3</name>
</gene>
<reference evidence="2 3" key="1">
    <citation type="submission" date="2015-08" db="EMBL/GenBank/DDBJ databases">
        <title>Next Generation Sequencing and Analysis of the Genome of Puccinia sorghi L Schw, the Causal Agent of Maize Common Rust.</title>
        <authorList>
            <person name="Rochi L."/>
            <person name="Burguener G."/>
            <person name="Darino M."/>
            <person name="Turjanski A."/>
            <person name="Kreff E."/>
            <person name="Dieguez M.J."/>
            <person name="Sacco F."/>
        </authorList>
    </citation>
    <scope>NUCLEOTIDE SEQUENCE [LARGE SCALE GENOMIC DNA]</scope>
    <source>
        <strain evidence="2 3">RO10H11247</strain>
    </source>
</reference>
<feature type="region of interest" description="Disordered" evidence="1">
    <location>
        <begin position="19"/>
        <end position="43"/>
    </location>
</feature>
<evidence type="ECO:0000313" key="3">
    <source>
        <dbReference type="Proteomes" id="UP000037035"/>
    </source>
</evidence>
<dbReference type="GO" id="GO:0007008">
    <property type="term" value="P:outer mitochondrial membrane organization"/>
    <property type="evidence" value="ECO:0007669"/>
    <property type="project" value="InterPro"/>
</dbReference>
<dbReference type="VEuPathDB" id="FungiDB:VP01_701g3"/>
<dbReference type="EMBL" id="LAVV01012406">
    <property type="protein sequence ID" value="KNZ46707.1"/>
    <property type="molecule type" value="Genomic_DNA"/>
</dbReference>
<sequence>MLKKKKKEFTILVRVSGVSYTRGNPPGEPEPRKKPLPVRLPRGCYTNNSSKLNTMLPSLRQIFAAFRSPEQEADLSRTAFSRFLLYILTVTSLSLIASKAVQNKPN</sequence>
<dbReference type="InterPro" id="IPR035195">
    <property type="entry name" value="Emr1"/>
</dbReference>